<dbReference type="AlphaFoldDB" id="A0A9P5HIH3"/>
<dbReference type="InterPro" id="IPR010839">
    <property type="entry name" value="AtuA_N"/>
</dbReference>
<gene>
    <name evidence="2" type="ORF">G7Z17_g1429</name>
</gene>
<evidence type="ECO:0000313" key="3">
    <source>
        <dbReference type="Proteomes" id="UP000722485"/>
    </source>
</evidence>
<proteinExistence type="predicted"/>
<dbReference type="PANTHER" id="PTHR47585">
    <property type="match status" value="1"/>
</dbReference>
<dbReference type="OrthoDB" id="10265871at2759"/>
<reference evidence="2" key="1">
    <citation type="submission" date="2020-03" db="EMBL/GenBank/DDBJ databases">
        <title>Draft Genome Sequence of Cylindrodendrum hubeiense.</title>
        <authorList>
            <person name="Buettner E."/>
            <person name="Kellner H."/>
        </authorList>
    </citation>
    <scope>NUCLEOTIDE SEQUENCE</scope>
    <source>
        <strain evidence="2">IHI 201604</strain>
    </source>
</reference>
<evidence type="ECO:0000313" key="2">
    <source>
        <dbReference type="EMBL" id="KAF7556437.1"/>
    </source>
</evidence>
<keyword evidence="3" id="KW-1185">Reference proteome</keyword>
<evidence type="ECO:0000259" key="1">
    <source>
        <dbReference type="Pfam" id="PF07287"/>
    </source>
</evidence>
<dbReference type="Pfam" id="PF07287">
    <property type="entry name" value="AtuA"/>
    <property type="match status" value="1"/>
</dbReference>
<protein>
    <recommendedName>
        <fullName evidence="1">Acyclic terpene utilisation N-terminal domain-containing protein</fullName>
    </recommendedName>
</protein>
<accession>A0A9P5HIH3</accession>
<dbReference type="PANTHER" id="PTHR47585:SF2">
    <property type="entry name" value="DUF1446 DOMAIN PROTEIN (AFU_ORTHOLOGUE AFUA_6G11420)"/>
    <property type="match status" value="1"/>
</dbReference>
<comment type="caution">
    <text evidence="2">The sequence shown here is derived from an EMBL/GenBank/DDBJ whole genome shotgun (WGS) entry which is preliminary data.</text>
</comment>
<sequence>MPSRAYAVTHGLGVGYEETFLEALEPALENLAKRKMKLAANAGTTATKELFQLVVDMVKEKGLDLRVAWVEGDVLSSVQVTHESDGTIKHDLVNISTGQNFRDWGHKPFFAQCYLGGMGIWKALEVGADIVICGRVADASPIVAAAAWWHAWERTDFDKLAKALMAGHLIECSTYVTGGNFTGFKSLDWSRINDLGYPIAEIASDGDVVITKPQGTGGIVSVETCKEQLLYEIQGTYYLNCDVTAVIDQVQFTEIGQDRVRMSGVRGQPPPSTTKVGLTAHGGYRSELHWALVGLDIEEKAKMLETQVRASYGDGLSKFSNFNFQLYGSVPHNPETQDAATIHLRIVAEAKDTDAFLPRNFSRPVFDIIMNTFPAATMTMRQPVVTPVSYQNLDA</sequence>
<feature type="domain" description="Acyclic terpene utilisation N-terminal" evidence="1">
    <location>
        <begin position="12"/>
        <end position="388"/>
    </location>
</feature>
<dbReference type="EMBL" id="JAANBB010000012">
    <property type="protein sequence ID" value="KAF7556437.1"/>
    <property type="molecule type" value="Genomic_DNA"/>
</dbReference>
<name>A0A9P5HIH3_9HYPO</name>
<organism evidence="2 3">
    <name type="scientific">Cylindrodendrum hubeiense</name>
    <dbReference type="NCBI Taxonomy" id="595255"/>
    <lineage>
        <taxon>Eukaryota</taxon>
        <taxon>Fungi</taxon>
        <taxon>Dikarya</taxon>
        <taxon>Ascomycota</taxon>
        <taxon>Pezizomycotina</taxon>
        <taxon>Sordariomycetes</taxon>
        <taxon>Hypocreomycetidae</taxon>
        <taxon>Hypocreales</taxon>
        <taxon>Nectriaceae</taxon>
        <taxon>Cylindrodendrum</taxon>
    </lineage>
</organism>
<dbReference type="Proteomes" id="UP000722485">
    <property type="component" value="Unassembled WGS sequence"/>
</dbReference>